<keyword evidence="3" id="KW-1185">Reference proteome</keyword>
<comment type="caution">
    <text evidence="2">The sequence shown here is derived from an EMBL/GenBank/DDBJ whole genome shotgun (WGS) entry which is preliminary data.</text>
</comment>
<accession>A0A2N5TDK5</accession>
<feature type="region of interest" description="Disordered" evidence="1">
    <location>
        <begin position="208"/>
        <end position="247"/>
    </location>
</feature>
<name>A0A2N5TDK5_9BASI</name>
<sequence>MLEKQKAVGQNLAVLGTGAIQKLKTLPAKWDFLLPQNFLHCSQVPPCGRAALPPPPAVGLVLAQPLLLNPSSQPPSSTTPTNPGTTSSGTAPTTPATTTHHCSLHRAAPTTPPSLTTAPPLLAPPATVQSQPTLTELPSWPATLPSKLPSPTGNWLFYPPDRYPLLLAPAQLAELSCPLPTTTTAVTCSVRPSYPPLLLLYTTGTATDQTTHPVPCTRPADQATRPPPLLPTRPLPPAARTRPTGRAPLPSTIHTSCTHPIATPCCSHPPNWPSCPLPTTTTASPALSDRATPPSCSYTQRALPLTKLLTLSLAPVRPTKLPAHHLFYPPDLSPLLLARAQPAELPCPLP</sequence>
<dbReference type="Proteomes" id="UP000235388">
    <property type="component" value="Unassembled WGS sequence"/>
</dbReference>
<evidence type="ECO:0000256" key="1">
    <source>
        <dbReference type="SAM" id="MobiDB-lite"/>
    </source>
</evidence>
<feature type="compositionally biased region" description="Low complexity" evidence="1">
    <location>
        <begin position="238"/>
        <end position="247"/>
    </location>
</feature>
<evidence type="ECO:0000313" key="2">
    <source>
        <dbReference type="EMBL" id="PLW23576.1"/>
    </source>
</evidence>
<feature type="compositionally biased region" description="Pro residues" evidence="1">
    <location>
        <begin position="225"/>
        <end position="237"/>
    </location>
</feature>
<dbReference type="AlphaFoldDB" id="A0A2N5TDK5"/>
<feature type="compositionally biased region" description="Low complexity" evidence="1">
    <location>
        <begin position="107"/>
        <end position="127"/>
    </location>
</feature>
<reference evidence="2 3" key="1">
    <citation type="submission" date="2017-11" db="EMBL/GenBank/DDBJ databases">
        <title>De novo assembly and phasing of dikaryotic genomes from two isolates of Puccinia coronata f. sp. avenae, the causal agent of oat crown rust.</title>
        <authorList>
            <person name="Miller M.E."/>
            <person name="Zhang Y."/>
            <person name="Omidvar V."/>
            <person name="Sperschneider J."/>
            <person name="Schwessinger B."/>
            <person name="Raley C."/>
            <person name="Palmer J.M."/>
            <person name="Garnica D."/>
            <person name="Upadhyaya N."/>
            <person name="Rathjen J."/>
            <person name="Taylor J.M."/>
            <person name="Park R.F."/>
            <person name="Dodds P.N."/>
            <person name="Hirsch C.D."/>
            <person name="Kianian S.F."/>
            <person name="Figueroa M."/>
        </authorList>
    </citation>
    <scope>NUCLEOTIDE SEQUENCE [LARGE SCALE GENOMIC DNA]</scope>
    <source>
        <strain evidence="2">12NC29</strain>
    </source>
</reference>
<feature type="region of interest" description="Disordered" evidence="1">
    <location>
        <begin position="68"/>
        <end position="145"/>
    </location>
</feature>
<organism evidence="2 3">
    <name type="scientific">Puccinia coronata f. sp. avenae</name>
    <dbReference type="NCBI Taxonomy" id="200324"/>
    <lineage>
        <taxon>Eukaryota</taxon>
        <taxon>Fungi</taxon>
        <taxon>Dikarya</taxon>
        <taxon>Basidiomycota</taxon>
        <taxon>Pucciniomycotina</taxon>
        <taxon>Pucciniomycetes</taxon>
        <taxon>Pucciniales</taxon>
        <taxon>Pucciniaceae</taxon>
        <taxon>Puccinia</taxon>
    </lineage>
</organism>
<evidence type="ECO:0000313" key="3">
    <source>
        <dbReference type="Proteomes" id="UP000235388"/>
    </source>
</evidence>
<feature type="non-terminal residue" evidence="2">
    <location>
        <position position="350"/>
    </location>
</feature>
<feature type="compositionally biased region" description="Low complexity" evidence="1">
    <location>
        <begin position="68"/>
        <end position="99"/>
    </location>
</feature>
<gene>
    <name evidence="2" type="ORF">PCANC_26402</name>
</gene>
<dbReference type="EMBL" id="PGCJ01000717">
    <property type="protein sequence ID" value="PLW23576.1"/>
    <property type="molecule type" value="Genomic_DNA"/>
</dbReference>
<proteinExistence type="predicted"/>
<protein>
    <submittedName>
        <fullName evidence="2">Uncharacterized protein</fullName>
    </submittedName>
</protein>